<keyword evidence="5 8" id="KW-0812">Transmembrane</keyword>
<accession>A0A6P5AC51</accession>
<evidence type="ECO:0000313" key="11">
    <source>
        <dbReference type="RefSeq" id="XP_019647223.1"/>
    </source>
</evidence>
<organism evidence="10 11">
    <name type="scientific">Branchiostoma belcheri</name>
    <name type="common">Amphioxus</name>
    <dbReference type="NCBI Taxonomy" id="7741"/>
    <lineage>
        <taxon>Eukaryota</taxon>
        <taxon>Metazoa</taxon>
        <taxon>Chordata</taxon>
        <taxon>Cephalochordata</taxon>
        <taxon>Leptocardii</taxon>
        <taxon>Amphioxiformes</taxon>
        <taxon>Branchiostomatidae</taxon>
        <taxon>Branchiostoma</taxon>
    </lineage>
</organism>
<evidence type="ECO:0000256" key="8">
    <source>
        <dbReference type="SAM" id="Phobius"/>
    </source>
</evidence>
<dbReference type="OrthoDB" id="5835829at2759"/>
<evidence type="ECO:0000256" key="5">
    <source>
        <dbReference type="ARBA" id="ARBA00022692"/>
    </source>
</evidence>
<evidence type="ECO:0000256" key="7">
    <source>
        <dbReference type="ARBA" id="ARBA00023136"/>
    </source>
</evidence>
<evidence type="ECO:0000256" key="9">
    <source>
        <dbReference type="SAM" id="SignalP"/>
    </source>
</evidence>
<evidence type="ECO:0000256" key="3">
    <source>
        <dbReference type="ARBA" id="ARBA00022676"/>
    </source>
</evidence>
<reference evidence="11" key="1">
    <citation type="submission" date="2025-08" db="UniProtKB">
        <authorList>
            <consortium name="RefSeq"/>
        </authorList>
    </citation>
    <scope>IDENTIFICATION</scope>
    <source>
        <tissue evidence="11">Gonad</tissue>
    </source>
</reference>
<dbReference type="Gene3D" id="3.40.50.2000">
    <property type="entry name" value="Glycogen Phosphorylase B"/>
    <property type="match status" value="4"/>
</dbReference>
<dbReference type="PROSITE" id="PS00375">
    <property type="entry name" value="UDPGT"/>
    <property type="match status" value="2"/>
</dbReference>
<dbReference type="FunFam" id="3.40.50.2000:FF:000195">
    <property type="entry name" value="UDP-glucuronosyltransferase"/>
    <property type="match status" value="2"/>
</dbReference>
<evidence type="ECO:0000256" key="4">
    <source>
        <dbReference type="ARBA" id="ARBA00022679"/>
    </source>
</evidence>
<dbReference type="KEGG" id="bbel:109487663"/>
<comment type="subcellular location">
    <subcellularLocation>
        <location evidence="1">Membrane</location>
    </subcellularLocation>
</comment>
<keyword evidence="7 8" id="KW-0472">Membrane</keyword>
<dbReference type="Pfam" id="PF00201">
    <property type="entry name" value="UDPGT"/>
    <property type="match status" value="2"/>
</dbReference>
<keyword evidence="4" id="KW-0808">Transferase</keyword>
<protein>
    <submittedName>
        <fullName evidence="11">UDP-glucuronosyltransferase 2B1-like</fullName>
    </submittedName>
</protein>
<dbReference type="GO" id="GO:0008194">
    <property type="term" value="F:UDP-glycosyltransferase activity"/>
    <property type="evidence" value="ECO:0007669"/>
    <property type="project" value="InterPro"/>
</dbReference>
<feature type="signal peptide" evidence="9">
    <location>
        <begin position="1"/>
        <end position="23"/>
    </location>
</feature>
<keyword evidence="9" id="KW-0732">Signal</keyword>
<dbReference type="PANTHER" id="PTHR48043">
    <property type="entry name" value="EG:EG0003.4 PROTEIN-RELATED"/>
    <property type="match status" value="1"/>
</dbReference>
<sequence>MEIISQYVLLCVLISLTVYGTGAEKVLVVPPIIGGSLWFPLASIGQALAGRGHDVTVVVSQDIVDKRRAERPNLRFESFFDQGSRARYEASLDKASEMFHESLFREFQHFQERFKFMAEHCDLLLGDTDLMGRLKQARFQVVVSQPFFSQCGVIVAAHLGVPHVAVLRSDRTQYDAFATGVPRPRSYVPYILSSFTDWMTFSQRAQNLIMSCAVPVVFEWSVGRIKYDLVKKYLGEEETPLGVLAKTDVWLYQTDVLLDLPRPRMPNMVDVGGINSQEANPLSEDLELFMQGSGSAGVVVVSFGSQAKTINLERAEVMAAAFAQLRQKVVWRYTGEKPAGLGNNTKLMSWLPQNDLLGHPKTKAFVTHTGGNGMFEALYHGVPMVCTPLGKDQRGNAARVVSRGLGVRLDFNTFATETFYQAIIQVLTDKSYRETAARLSRLHRDQPQSPMERAVWWIEHVIKHGGLPHLRARAVELPWYQYYLLDVAAFLLAPLDQRPDFSNAMEIGTQHVVFCVMIILTVHGSSTEKVLVVPPVIGGSHWFPLASVGQALAGRGHDVTVVVSQDIVDKRRAERPDLRFESFFDQGSRAQLEANTAQIEEAFNKSVFNVLQHLQEGMNFMAEHCDLLMAKANLMGGLKQARFRVVVSQPFFSQCGAIVAAHLGVPHVALLRGDPSGLNSFATGVPRPPSYVPYILSSFTDRMTFSQRVQNLVVSCSAPVVFQWIVGRINNDLVKKYLGEEETLLGVLAKTDVWLYQTDSLLDLPSPRMPNMVDVGGLHCQEANPLSEDLELFMQSSGSAGVVVVSFGSQAKTINSERAEVMAAAFAQLRQKVVWRYTGEKPTRLGNNTMLMSWLPQNDLLGHPKTKAFVTHTGSNGMYEALYHGVPMVCTPLGKDQHGNAARVISRGLGVRLDFNTFTTETFYQAIMQVLTDRSYRETAARLSRLHRDQPQSPMERAVWWIEHVIKHGGLPHLRARAVELPWYQYYLLDVAAFLLAVCSAVLVLICCSCSLVCRKICRKRGGKLKSQ</sequence>
<name>A0A6P5AC51_BRABE</name>
<keyword evidence="3" id="KW-0328">Glycosyltransferase</keyword>
<keyword evidence="10" id="KW-1185">Reference proteome</keyword>
<comment type="similarity">
    <text evidence="2">Belongs to the UDP-glycosyltransferase family.</text>
</comment>
<dbReference type="SUPFAM" id="SSF53756">
    <property type="entry name" value="UDP-Glycosyltransferase/glycogen phosphorylase"/>
    <property type="match status" value="2"/>
</dbReference>
<keyword evidence="6 8" id="KW-1133">Transmembrane helix</keyword>
<dbReference type="InterPro" id="IPR002213">
    <property type="entry name" value="UDP_glucos_trans"/>
</dbReference>
<dbReference type="PANTHER" id="PTHR48043:SF145">
    <property type="entry name" value="FI06409P-RELATED"/>
    <property type="match status" value="1"/>
</dbReference>
<dbReference type="FunFam" id="3.40.50.2000:FF:000001">
    <property type="entry name" value="UDP-glucuronosyltransferase"/>
    <property type="match status" value="2"/>
</dbReference>
<gene>
    <name evidence="11" type="primary">LOC109487663</name>
</gene>
<dbReference type="AlphaFoldDB" id="A0A6P5AC51"/>
<evidence type="ECO:0000313" key="10">
    <source>
        <dbReference type="Proteomes" id="UP000515135"/>
    </source>
</evidence>
<feature type="chain" id="PRO_5028253071" evidence="9">
    <location>
        <begin position="24"/>
        <end position="1028"/>
    </location>
</feature>
<dbReference type="GO" id="GO:0016020">
    <property type="term" value="C:membrane"/>
    <property type="evidence" value="ECO:0007669"/>
    <property type="project" value="UniProtKB-SubCell"/>
</dbReference>
<evidence type="ECO:0000256" key="1">
    <source>
        <dbReference type="ARBA" id="ARBA00004370"/>
    </source>
</evidence>
<dbReference type="RefSeq" id="XP_019647223.1">
    <property type="nucleotide sequence ID" value="XM_019791664.1"/>
</dbReference>
<dbReference type="CDD" id="cd03784">
    <property type="entry name" value="GT1_Gtf-like"/>
    <property type="match status" value="2"/>
</dbReference>
<dbReference type="InterPro" id="IPR050271">
    <property type="entry name" value="UDP-glycosyltransferase"/>
</dbReference>
<evidence type="ECO:0000256" key="2">
    <source>
        <dbReference type="ARBA" id="ARBA00009995"/>
    </source>
</evidence>
<evidence type="ECO:0000256" key="6">
    <source>
        <dbReference type="ARBA" id="ARBA00022989"/>
    </source>
</evidence>
<dbReference type="InterPro" id="IPR035595">
    <property type="entry name" value="UDP_glycos_trans_CS"/>
</dbReference>
<feature type="transmembrane region" description="Helical" evidence="8">
    <location>
        <begin position="986"/>
        <end position="1014"/>
    </location>
</feature>
<proteinExistence type="inferred from homology"/>
<dbReference type="GeneID" id="109487663"/>
<dbReference type="Proteomes" id="UP000515135">
    <property type="component" value="Unplaced"/>
</dbReference>